<sequence length="110" mass="12393">MSSSINHSLAWQARERRQKCRNRHVRGEDLAANRNRPIVGIISCHPVSYERLCFPAPSSSAVSKVQMLSNVPDGHVVRWLRPLNSSMSVLCVAEVMPNRPNAYQIPMRTA</sequence>
<reference evidence="2" key="1">
    <citation type="journal article" date="2021" name="BMC Genomics">
        <title>Chromosome-level genome assembly and manually-curated proteome of model necrotroph Parastagonospora nodorum Sn15 reveals a genome-wide trove of candidate effector homologs, and redundancy of virulence-related functions within an accessory chromosome.</title>
        <authorList>
            <person name="Bertazzoni S."/>
            <person name="Jones D.A.B."/>
            <person name="Phan H.T."/>
            <person name="Tan K.-C."/>
            <person name="Hane J.K."/>
        </authorList>
    </citation>
    <scope>NUCLEOTIDE SEQUENCE [LARGE SCALE GENOMIC DNA]</scope>
    <source>
        <strain evidence="2">SN15 / ATCC MYA-4574 / FGSC 10173)</strain>
    </source>
</reference>
<name>A0A7U2I8M8_PHANO</name>
<organism evidence="1 2">
    <name type="scientific">Phaeosphaeria nodorum (strain SN15 / ATCC MYA-4574 / FGSC 10173)</name>
    <name type="common">Glume blotch fungus</name>
    <name type="synonym">Parastagonospora nodorum</name>
    <dbReference type="NCBI Taxonomy" id="321614"/>
    <lineage>
        <taxon>Eukaryota</taxon>
        <taxon>Fungi</taxon>
        <taxon>Dikarya</taxon>
        <taxon>Ascomycota</taxon>
        <taxon>Pezizomycotina</taxon>
        <taxon>Dothideomycetes</taxon>
        <taxon>Pleosporomycetidae</taxon>
        <taxon>Pleosporales</taxon>
        <taxon>Pleosporineae</taxon>
        <taxon>Phaeosphaeriaceae</taxon>
        <taxon>Parastagonospora</taxon>
    </lineage>
</organism>
<proteinExistence type="predicted"/>
<protein>
    <submittedName>
        <fullName evidence="1">Uncharacterized protein</fullName>
    </submittedName>
</protein>
<dbReference type="EMBL" id="CP069040">
    <property type="protein sequence ID" value="QRD05260.1"/>
    <property type="molecule type" value="Genomic_DNA"/>
</dbReference>
<dbReference type="AlphaFoldDB" id="A0A7U2I8M8"/>
<dbReference type="VEuPathDB" id="FungiDB:JI435_444240"/>
<evidence type="ECO:0000313" key="2">
    <source>
        <dbReference type="Proteomes" id="UP000663193"/>
    </source>
</evidence>
<dbReference type="Proteomes" id="UP000663193">
    <property type="component" value="Chromosome 18"/>
</dbReference>
<gene>
    <name evidence="1" type="ORF">JI435_444240</name>
</gene>
<accession>A0A7U2I8M8</accession>
<evidence type="ECO:0000313" key="1">
    <source>
        <dbReference type="EMBL" id="QRD05260.1"/>
    </source>
</evidence>
<keyword evidence="2" id="KW-1185">Reference proteome</keyword>